<accession>A0A6C0CKB3</accession>
<reference evidence="1" key="1">
    <citation type="journal article" date="2020" name="Nature">
        <title>Giant virus diversity and host interactions through global metagenomics.</title>
        <authorList>
            <person name="Schulz F."/>
            <person name="Roux S."/>
            <person name="Paez-Espino D."/>
            <person name="Jungbluth S."/>
            <person name="Walsh D.A."/>
            <person name="Denef V.J."/>
            <person name="McMahon K.D."/>
            <person name="Konstantinidis K.T."/>
            <person name="Eloe-Fadrosh E.A."/>
            <person name="Kyrpides N.C."/>
            <person name="Woyke T."/>
        </authorList>
    </citation>
    <scope>NUCLEOTIDE SEQUENCE</scope>
    <source>
        <strain evidence="1">GVMAG-M-3300021343-4</strain>
    </source>
</reference>
<organism evidence="1">
    <name type="scientific">viral metagenome</name>
    <dbReference type="NCBI Taxonomy" id="1070528"/>
    <lineage>
        <taxon>unclassified sequences</taxon>
        <taxon>metagenomes</taxon>
        <taxon>organismal metagenomes</taxon>
    </lineage>
</organism>
<sequence>MKLPPISNNTPSYPNRYFNKQYIDSFLSSIKLLETSSISSWGFSVYSSALRFTNSLNDLYKTKEYVWKARILSEFVFIDFVPEFHDDQKGTLSILLYSKRGLLINRIYTPTNGIFIYYLPPRPAEHIQSRFNRAMGVRPVEFNDARNIPFINFLNSS</sequence>
<dbReference type="AlphaFoldDB" id="A0A6C0CKB3"/>
<name>A0A6C0CKB3_9ZZZZ</name>
<protein>
    <submittedName>
        <fullName evidence="1">Uncharacterized protein</fullName>
    </submittedName>
</protein>
<dbReference type="EMBL" id="MN739442">
    <property type="protein sequence ID" value="QHT04901.1"/>
    <property type="molecule type" value="Genomic_DNA"/>
</dbReference>
<proteinExistence type="predicted"/>
<evidence type="ECO:0000313" key="1">
    <source>
        <dbReference type="EMBL" id="QHT04901.1"/>
    </source>
</evidence>